<dbReference type="SUPFAM" id="SSF82866">
    <property type="entry name" value="Multidrug efflux transporter AcrB transmembrane domain"/>
    <property type="match status" value="2"/>
</dbReference>
<dbReference type="SUPFAM" id="SSF82693">
    <property type="entry name" value="Multidrug efflux transporter AcrB pore domain, PN1, PN2, PC1 and PC2 subdomains"/>
    <property type="match status" value="4"/>
</dbReference>
<evidence type="ECO:0000256" key="8">
    <source>
        <dbReference type="ARBA" id="ARBA00023136"/>
    </source>
</evidence>
<feature type="transmembrane region" description="Helical" evidence="9">
    <location>
        <begin position="1003"/>
        <end position="1029"/>
    </location>
</feature>
<name>A0A840AHQ6_9HYPH</name>
<evidence type="ECO:0000256" key="10">
    <source>
        <dbReference type="SAM" id="MobiDB-lite"/>
    </source>
</evidence>
<dbReference type="Gene3D" id="3.30.2090.10">
    <property type="entry name" value="Multidrug efflux transporter AcrB TolC docking domain, DN and DC subdomains"/>
    <property type="match status" value="2"/>
</dbReference>
<feature type="transmembrane region" description="Helical" evidence="9">
    <location>
        <begin position="975"/>
        <end position="997"/>
    </location>
</feature>
<evidence type="ECO:0000256" key="6">
    <source>
        <dbReference type="ARBA" id="ARBA00022692"/>
    </source>
</evidence>
<dbReference type="Pfam" id="PF00873">
    <property type="entry name" value="ACR_tran"/>
    <property type="match status" value="1"/>
</dbReference>
<organism evidence="11 12">
    <name type="scientific">Kaistia hirudinis</name>
    <dbReference type="NCBI Taxonomy" id="1293440"/>
    <lineage>
        <taxon>Bacteria</taxon>
        <taxon>Pseudomonadati</taxon>
        <taxon>Pseudomonadota</taxon>
        <taxon>Alphaproteobacteria</taxon>
        <taxon>Hyphomicrobiales</taxon>
        <taxon>Kaistiaceae</taxon>
        <taxon>Kaistia</taxon>
    </lineage>
</organism>
<evidence type="ECO:0000256" key="9">
    <source>
        <dbReference type="RuleBase" id="RU364070"/>
    </source>
</evidence>
<dbReference type="GO" id="GO:0005886">
    <property type="term" value="C:plasma membrane"/>
    <property type="evidence" value="ECO:0007669"/>
    <property type="project" value="UniProtKB-SubCell"/>
</dbReference>
<proteinExistence type="inferred from homology"/>
<dbReference type="Gene3D" id="3.30.70.1440">
    <property type="entry name" value="Multidrug efflux transporter AcrB pore domain"/>
    <property type="match status" value="1"/>
</dbReference>
<keyword evidence="5 9" id="KW-0997">Cell inner membrane</keyword>
<feature type="transmembrane region" description="Helical" evidence="9">
    <location>
        <begin position="874"/>
        <end position="893"/>
    </location>
</feature>
<dbReference type="PRINTS" id="PR00702">
    <property type="entry name" value="ACRIFLAVINRP"/>
</dbReference>
<dbReference type="FunFam" id="1.20.1640.10:FF:000001">
    <property type="entry name" value="Efflux pump membrane transporter"/>
    <property type="match status" value="1"/>
</dbReference>
<dbReference type="InterPro" id="IPR004764">
    <property type="entry name" value="MdtF-like"/>
</dbReference>
<feature type="transmembrane region" description="Helical" evidence="9">
    <location>
        <begin position="370"/>
        <end position="392"/>
    </location>
</feature>
<dbReference type="Gene3D" id="3.30.70.1320">
    <property type="entry name" value="Multidrug efflux transporter AcrB pore domain like"/>
    <property type="match status" value="1"/>
</dbReference>
<keyword evidence="3 9" id="KW-0813">Transport</keyword>
<feature type="transmembrane region" description="Helical" evidence="9">
    <location>
        <begin position="12"/>
        <end position="33"/>
    </location>
</feature>
<dbReference type="SUPFAM" id="SSF82714">
    <property type="entry name" value="Multidrug efflux transporter AcrB TolC docking domain, DN and DC subdomains"/>
    <property type="match status" value="2"/>
</dbReference>
<feature type="transmembrane region" description="Helical" evidence="9">
    <location>
        <begin position="540"/>
        <end position="557"/>
    </location>
</feature>
<keyword evidence="4" id="KW-1003">Cell membrane</keyword>
<dbReference type="GO" id="GO:0015562">
    <property type="term" value="F:efflux transmembrane transporter activity"/>
    <property type="evidence" value="ECO:0007669"/>
    <property type="project" value="InterPro"/>
</dbReference>
<keyword evidence="12" id="KW-1185">Reference proteome</keyword>
<dbReference type="InterPro" id="IPR001036">
    <property type="entry name" value="Acrflvin-R"/>
</dbReference>
<dbReference type="Proteomes" id="UP000553963">
    <property type="component" value="Unassembled WGS sequence"/>
</dbReference>
<evidence type="ECO:0000256" key="1">
    <source>
        <dbReference type="ARBA" id="ARBA00004429"/>
    </source>
</evidence>
<sequence length="1061" mass="113355">MISRFFIERPVLSNVLALVIVLLGAVSVFNLPIAQYPNVVPPTVAVTTSFPGASARTVMDTVALPIEQQVNGVEGMIYMQSTSAADGTYSLTVTFNIGTDPNYAQVLVQNRVAIAMASLPQSVQVQGVNVQKKTTSILQFVTLYSPDNRYDGLFLSNYAVINLQNELARLPGIGNVNVFGAGPYAMRIWMDPDKLQTFGLVPNDVVSAIQQQSQEVTAGMTGMPPAPDGLNFQYTINVNGRFSDPAQFENIIVKSDGANGGQIVRVRDIGRVELGSQSYSQVATFNNAPTAAIGIFLLPDANALDVAESVSAKMAELAKSFPPGLQYAIPFDTTKFVVASIDEVYKTLFEAAILVLIVILAFLQDWRAMLVPATTVPVTIIGAFAAMAALGFTVNTATLFAIVLAIGIVVDDAIVIVEGVARHMEEGMNGHDAAVKAMQELTGPILGITLVLMAVFLPAAALPGLTGQMYKQFALVIAATAFISAINAMTLKPTQCALWLRAPTPPEKRNIFFRGFNKVYDKAEHWYAGLISRMVHHSHVMVLAALVLIGVAFWGMSRIPTAFLPNEDQGYLVISVQLPEGSSLQRTNRVVAQATKAALDTPGVDSAVGISGASVLDNNATLFNAGMVYVIFKDWSVRGKAEGLKAIYENITKSLNQMQDAVGFALIPPPIQGIGSTGGFTMMLQVKNGTSDFKQLQAVAEQVIANADSQSSLQRVNTTFSATTPQFQLTVDRVMAETLGVSVGDVFSTVEAYMGSTYVNQFTKFNNVFQVYVQAEAAKRVRPQDVTDLKVKSKTGDMIPVGSLVSFKTVEGPPLITLYNLYPAATMAGGPAAGFSSGQAMELMDQIAKSTLPPGYGTSWTAMSYQEQIVGNQIYFIFALALVLVYFVLAGQYESWIQPLSVLLAVPLALLGTVIALTSLGLANNLYTQIGIILLVALAAKNAILIVEYARDKRHEGMEILDAAVEAARLRFRPILMTSFAFILGVLPLVFATGAGAASRASIGIAVVSGMLASTCLAVLFVPSFFTVLQQFEERGGKKKHKKGSSGTDKAEPNGGAPVVG</sequence>
<feature type="transmembrane region" description="Helical" evidence="9">
    <location>
        <begin position="398"/>
        <end position="421"/>
    </location>
</feature>
<evidence type="ECO:0000256" key="4">
    <source>
        <dbReference type="ARBA" id="ARBA00022475"/>
    </source>
</evidence>
<comment type="caution">
    <text evidence="11">The sequence shown here is derived from an EMBL/GenBank/DDBJ whole genome shotgun (WGS) entry which is preliminary data.</text>
</comment>
<evidence type="ECO:0000313" key="12">
    <source>
        <dbReference type="Proteomes" id="UP000553963"/>
    </source>
</evidence>
<dbReference type="NCBIfam" id="TIGR00915">
    <property type="entry name" value="2A0602"/>
    <property type="match status" value="1"/>
</dbReference>
<comment type="subcellular location">
    <subcellularLocation>
        <location evidence="1 9">Cell inner membrane</location>
        <topology evidence="1 9">Multi-pass membrane protein</topology>
    </subcellularLocation>
</comment>
<dbReference type="Gene3D" id="1.20.1640.10">
    <property type="entry name" value="Multidrug efflux transporter AcrB transmembrane domain"/>
    <property type="match status" value="2"/>
</dbReference>
<dbReference type="PANTHER" id="PTHR32063">
    <property type="match status" value="1"/>
</dbReference>
<gene>
    <name evidence="11" type="ORF">GGR25_000898</name>
</gene>
<feature type="transmembrane region" description="Helical" evidence="9">
    <location>
        <begin position="900"/>
        <end position="920"/>
    </location>
</feature>
<dbReference type="NCBIfam" id="NF000282">
    <property type="entry name" value="RND_permease_1"/>
    <property type="match status" value="1"/>
</dbReference>
<accession>A0A840AHQ6</accession>
<keyword evidence="7 9" id="KW-1133">Transmembrane helix</keyword>
<feature type="transmembrane region" description="Helical" evidence="9">
    <location>
        <begin position="926"/>
        <end position="947"/>
    </location>
</feature>
<evidence type="ECO:0000256" key="7">
    <source>
        <dbReference type="ARBA" id="ARBA00022989"/>
    </source>
</evidence>
<dbReference type="FunFam" id="3.30.70.1430:FF:000001">
    <property type="entry name" value="Efflux pump membrane transporter"/>
    <property type="match status" value="1"/>
</dbReference>
<protein>
    <recommendedName>
        <fullName evidence="9">Efflux pump membrane transporter</fullName>
    </recommendedName>
</protein>
<evidence type="ECO:0000256" key="5">
    <source>
        <dbReference type="ARBA" id="ARBA00022519"/>
    </source>
</evidence>
<feature type="transmembrane region" description="Helical" evidence="9">
    <location>
        <begin position="441"/>
        <end position="461"/>
    </location>
</feature>
<dbReference type="EMBL" id="JACIDS010000001">
    <property type="protein sequence ID" value="MBB3929879.1"/>
    <property type="molecule type" value="Genomic_DNA"/>
</dbReference>
<evidence type="ECO:0000256" key="2">
    <source>
        <dbReference type="ARBA" id="ARBA00010942"/>
    </source>
</evidence>
<reference evidence="11 12" key="1">
    <citation type="submission" date="2020-08" db="EMBL/GenBank/DDBJ databases">
        <title>Genomic Encyclopedia of Type Strains, Phase IV (KMG-IV): sequencing the most valuable type-strain genomes for metagenomic binning, comparative biology and taxonomic classification.</title>
        <authorList>
            <person name="Goeker M."/>
        </authorList>
    </citation>
    <scope>NUCLEOTIDE SEQUENCE [LARGE SCALE GENOMIC DNA]</scope>
    <source>
        <strain evidence="11 12">DSM 25966</strain>
    </source>
</reference>
<dbReference type="GO" id="GO:0042910">
    <property type="term" value="F:xenobiotic transmembrane transporter activity"/>
    <property type="evidence" value="ECO:0007669"/>
    <property type="project" value="TreeGrafter"/>
</dbReference>
<keyword evidence="8 9" id="KW-0472">Membrane</keyword>
<dbReference type="RefSeq" id="WP_183397491.1">
    <property type="nucleotide sequence ID" value="NZ_JACIDS010000001.1"/>
</dbReference>
<comment type="similarity">
    <text evidence="2 9">Belongs to the resistance-nodulation-cell division (RND) (TC 2.A.6) family.</text>
</comment>
<keyword evidence="6 9" id="KW-0812">Transmembrane</keyword>
<dbReference type="GO" id="GO:0009636">
    <property type="term" value="P:response to toxic substance"/>
    <property type="evidence" value="ECO:0007669"/>
    <property type="project" value="UniProtKB-ARBA"/>
</dbReference>
<evidence type="ECO:0000256" key="3">
    <source>
        <dbReference type="ARBA" id="ARBA00022448"/>
    </source>
</evidence>
<evidence type="ECO:0000313" key="11">
    <source>
        <dbReference type="EMBL" id="MBB3929879.1"/>
    </source>
</evidence>
<dbReference type="InterPro" id="IPR027463">
    <property type="entry name" value="AcrB_DN_DC_subdom"/>
</dbReference>
<dbReference type="AlphaFoldDB" id="A0A840AHQ6"/>
<dbReference type="PANTHER" id="PTHR32063:SF13">
    <property type="entry name" value="MULTIDRUG EFFLUX PUMP SUBUNIT ACRB-RELATED"/>
    <property type="match status" value="1"/>
</dbReference>
<feature type="transmembrane region" description="Helical" evidence="9">
    <location>
        <begin position="473"/>
        <end position="491"/>
    </location>
</feature>
<feature type="transmembrane region" description="Helical" evidence="9">
    <location>
        <begin position="344"/>
        <end position="363"/>
    </location>
</feature>
<dbReference type="Gene3D" id="3.30.70.1430">
    <property type="entry name" value="Multidrug efflux transporter AcrB pore domain"/>
    <property type="match status" value="2"/>
</dbReference>
<feature type="region of interest" description="Disordered" evidence="10">
    <location>
        <begin position="1036"/>
        <end position="1061"/>
    </location>
</feature>